<evidence type="ECO:0000256" key="2">
    <source>
        <dbReference type="ARBA" id="ARBA00022692"/>
    </source>
</evidence>
<keyword evidence="3 5" id="KW-1133">Transmembrane helix</keyword>
<dbReference type="HOGENOM" id="CLU_095787_2_0_1"/>
<protein>
    <submittedName>
        <fullName evidence="6">Ion channel, putative</fullName>
    </submittedName>
</protein>
<dbReference type="AlphaFoldDB" id="B8MJW8"/>
<dbReference type="InterPro" id="IPR036019">
    <property type="entry name" value="MscL_channel"/>
</dbReference>
<dbReference type="VEuPathDB" id="FungiDB:TSTA_042600"/>
<dbReference type="SUPFAM" id="SSF81330">
    <property type="entry name" value="Gated mechanosensitive channel"/>
    <property type="match status" value="1"/>
</dbReference>
<evidence type="ECO:0000256" key="5">
    <source>
        <dbReference type="SAM" id="Phobius"/>
    </source>
</evidence>
<reference evidence="7" key="1">
    <citation type="journal article" date="2015" name="Genome Announc.">
        <title>Genome sequence of the AIDS-associated pathogen Penicillium marneffei (ATCC18224) and its near taxonomic relative Talaromyces stipitatus (ATCC10500).</title>
        <authorList>
            <person name="Nierman W.C."/>
            <person name="Fedorova-Abrams N.D."/>
            <person name="Andrianopoulos A."/>
        </authorList>
    </citation>
    <scope>NUCLEOTIDE SEQUENCE [LARGE SCALE GENOMIC DNA]</scope>
    <source>
        <strain evidence="7">ATCC 10500 / CBS 375.48 / QM 6759 / NRRL 1006</strain>
    </source>
</reference>
<evidence type="ECO:0000313" key="7">
    <source>
        <dbReference type="Proteomes" id="UP000001745"/>
    </source>
</evidence>
<dbReference type="PANTHER" id="PTHR30266:SF2">
    <property type="entry name" value="LARGE-CONDUCTANCE MECHANOSENSITIVE CHANNEL"/>
    <property type="match status" value="1"/>
</dbReference>
<name>B8MJW8_TALSN</name>
<proteinExistence type="predicted"/>
<dbReference type="GO" id="GO:0016020">
    <property type="term" value="C:membrane"/>
    <property type="evidence" value="ECO:0007669"/>
    <property type="project" value="UniProtKB-SubCell"/>
</dbReference>
<dbReference type="FunFam" id="1.10.1200.120:FF:000004">
    <property type="entry name" value="Ion channel, putative"/>
    <property type="match status" value="1"/>
</dbReference>
<dbReference type="EMBL" id="EQ962657">
    <property type="protein sequence ID" value="EED14785.1"/>
    <property type="molecule type" value="Genomic_DNA"/>
</dbReference>
<dbReference type="InParanoid" id="B8MJW8"/>
<feature type="transmembrane region" description="Helical" evidence="5">
    <location>
        <begin position="165"/>
        <end position="185"/>
    </location>
</feature>
<feature type="transmembrane region" description="Helical" evidence="5">
    <location>
        <begin position="20"/>
        <end position="37"/>
    </location>
</feature>
<sequence length="235" mass="26423">MLFSAVGQHQWRDSQHCMIVPSYSLLVFSMCVSRPLLTRHLKAFSIMRGLEDGRDALFHMSSDATDRLRHAWDGFVDFAMRDNVLEVAIGLMIGQAFTKVVTSFVSDVILPVISLLPFIHRNLDEKFSVLRKGPNYDLAGGYNTLAQARDDGALVMAYGAFLNNVMSFLGVGIVLYGLAHFYVLISHDGSMIKRTVKCKYCRKWINRKAVRCVNCSSWQDGREDVGLAQCEDDSN</sequence>
<dbReference type="Proteomes" id="UP000001745">
    <property type="component" value="Unassembled WGS sequence"/>
</dbReference>
<gene>
    <name evidence="6" type="ORF">TSTA_042600</name>
</gene>
<organism evidence="6 7">
    <name type="scientific">Talaromyces stipitatus (strain ATCC 10500 / CBS 375.48 / QM 6759 / NRRL 1006)</name>
    <name type="common">Penicillium stipitatum</name>
    <dbReference type="NCBI Taxonomy" id="441959"/>
    <lineage>
        <taxon>Eukaryota</taxon>
        <taxon>Fungi</taxon>
        <taxon>Dikarya</taxon>
        <taxon>Ascomycota</taxon>
        <taxon>Pezizomycotina</taxon>
        <taxon>Eurotiomycetes</taxon>
        <taxon>Eurotiomycetidae</taxon>
        <taxon>Eurotiales</taxon>
        <taxon>Trichocomaceae</taxon>
        <taxon>Talaromyces</taxon>
        <taxon>Talaromyces sect. Talaromyces</taxon>
    </lineage>
</organism>
<dbReference type="OrthoDB" id="10010920at2759"/>
<keyword evidence="7" id="KW-1185">Reference proteome</keyword>
<dbReference type="Gene3D" id="1.10.1200.120">
    <property type="entry name" value="Large-conductance mechanosensitive channel, MscL, domain 1"/>
    <property type="match status" value="1"/>
</dbReference>
<evidence type="ECO:0000256" key="3">
    <source>
        <dbReference type="ARBA" id="ARBA00022989"/>
    </source>
</evidence>
<comment type="subcellular location">
    <subcellularLocation>
        <location evidence="1">Membrane</location>
        <topology evidence="1">Multi-pass membrane protein</topology>
    </subcellularLocation>
</comment>
<dbReference type="RefSeq" id="XP_002484738.1">
    <property type="nucleotide sequence ID" value="XM_002484693.1"/>
</dbReference>
<dbReference type="OMA" id="GFRDFMM"/>
<evidence type="ECO:0000313" key="6">
    <source>
        <dbReference type="EMBL" id="EED14785.1"/>
    </source>
</evidence>
<dbReference type="STRING" id="441959.B8MJW8"/>
<keyword evidence="2 5" id="KW-0812">Transmembrane</keyword>
<keyword evidence="4 5" id="KW-0472">Membrane</keyword>
<dbReference type="GO" id="GO:0008381">
    <property type="term" value="F:mechanosensitive monoatomic ion channel activity"/>
    <property type="evidence" value="ECO:0007669"/>
    <property type="project" value="TreeGrafter"/>
</dbReference>
<dbReference type="GeneID" id="8103352"/>
<accession>B8MJW8</accession>
<feature type="transmembrane region" description="Helical" evidence="5">
    <location>
        <begin position="100"/>
        <end position="119"/>
    </location>
</feature>
<evidence type="ECO:0000256" key="1">
    <source>
        <dbReference type="ARBA" id="ARBA00004141"/>
    </source>
</evidence>
<dbReference type="Pfam" id="PF01741">
    <property type="entry name" value="MscL"/>
    <property type="match status" value="1"/>
</dbReference>
<evidence type="ECO:0000256" key="4">
    <source>
        <dbReference type="ARBA" id="ARBA00023136"/>
    </source>
</evidence>
<dbReference type="PANTHER" id="PTHR30266">
    <property type="entry name" value="MECHANOSENSITIVE CHANNEL MSCL"/>
    <property type="match status" value="1"/>
</dbReference>
<dbReference type="eggNOG" id="ENOG502S1S2">
    <property type="taxonomic scope" value="Eukaryota"/>
</dbReference>
<dbReference type="InterPro" id="IPR037673">
    <property type="entry name" value="MSC/AndL"/>
</dbReference>
<dbReference type="PhylomeDB" id="B8MJW8"/>